<keyword evidence="2 6" id="KW-0132">Cell division</keyword>
<evidence type="ECO:0000256" key="4">
    <source>
        <dbReference type="ARBA" id="ARBA00023306"/>
    </source>
</evidence>
<dbReference type="GO" id="GO:0000917">
    <property type="term" value="P:division septum assembly"/>
    <property type="evidence" value="ECO:0007669"/>
    <property type="project" value="UniProtKB-KW"/>
</dbReference>
<dbReference type="InterPro" id="IPR036145">
    <property type="entry name" value="MinC_C_sf"/>
</dbReference>
<evidence type="ECO:0000256" key="2">
    <source>
        <dbReference type="ARBA" id="ARBA00022618"/>
    </source>
</evidence>
<feature type="compositionally biased region" description="Pro residues" evidence="7">
    <location>
        <begin position="133"/>
        <end position="143"/>
    </location>
</feature>
<reference evidence="10 11" key="2">
    <citation type="journal article" date="2011" name="PLoS ONE">
        <title>The Cyst-Dividing Bacterium Ramlibacter tataouinensis TTB310 Genome Reveals a Well-Stocked Toolbox for Adaptation to a Desert Environment.</title>
        <authorList>
            <person name="De Luca G."/>
            <person name="Barakat M."/>
            <person name="Ortet P."/>
            <person name="Fochesato S."/>
            <person name="Jourlin-Castelli C."/>
            <person name="Ansaldi M."/>
            <person name="Py B."/>
            <person name="Fichant G."/>
            <person name="Coutinho P.M."/>
            <person name="Voulhoux R."/>
            <person name="Bastien O."/>
            <person name="Marechal E."/>
            <person name="Henrissat B."/>
            <person name="Quentin Y."/>
            <person name="Noirot P."/>
            <person name="Filloux A."/>
            <person name="Mejean V."/>
            <person name="Dubow M.S."/>
            <person name="Barras F."/>
            <person name="Barbe V."/>
            <person name="Weissenbach J."/>
            <person name="Mihalcescu I."/>
            <person name="Vermeglio A."/>
            <person name="Achouak W."/>
            <person name="Heulin T."/>
        </authorList>
    </citation>
    <scope>NUCLEOTIDE SEQUENCE [LARGE SCALE GENOMIC DNA]</scope>
    <source>
        <strain evidence="11">ATCC BAA-407 / DSM 14655 / LMG 21543 / TTB310</strain>
    </source>
</reference>
<evidence type="ECO:0000256" key="6">
    <source>
        <dbReference type="HAMAP-Rule" id="MF_00267"/>
    </source>
</evidence>
<protein>
    <recommendedName>
        <fullName evidence="6">Probable septum site-determining protein MinC</fullName>
    </recommendedName>
</protein>
<dbReference type="STRING" id="365046.Rta_00360"/>
<name>F5Y2C2_RAMTT</name>
<dbReference type="OrthoDB" id="9794530at2"/>
<dbReference type="RefSeq" id="WP_013899329.1">
    <property type="nucleotide sequence ID" value="NC_015677.1"/>
</dbReference>
<comment type="similarity">
    <text evidence="1 6">Belongs to the MinC family.</text>
</comment>
<dbReference type="InterPro" id="IPR016098">
    <property type="entry name" value="CAP/MinC_C"/>
</dbReference>
<dbReference type="Gene3D" id="2.160.20.70">
    <property type="match status" value="1"/>
</dbReference>
<evidence type="ECO:0000259" key="9">
    <source>
        <dbReference type="Pfam" id="PF05209"/>
    </source>
</evidence>
<keyword evidence="11" id="KW-1185">Reference proteome</keyword>
<feature type="region of interest" description="Disordered" evidence="7">
    <location>
        <begin position="124"/>
        <end position="145"/>
    </location>
</feature>
<dbReference type="Gene3D" id="3.30.70.260">
    <property type="match status" value="1"/>
</dbReference>
<dbReference type="eggNOG" id="COG0850">
    <property type="taxonomic scope" value="Bacteria"/>
</dbReference>
<dbReference type="InterPro" id="IPR005526">
    <property type="entry name" value="Septum_form_inhib_MinC_C"/>
</dbReference>
<sequence>MTIALAGRTPATFEIKSATLPLVSLLLKSADLAALGQEMQARFGDIPDFFDNDPLVIDLSPLHPHTGQAALDFNALLDLLRLYRVMPVAVKGGSEAQMEAALKAGLAPAGELMAAAAARKKEAAPARPAARAPAPPAPVPEPPATSALVIDKPLRSGQQVYARGRDLVVMSMVNPGAEVIADGHIHVYAPLRGKAIAGARGNADARILSLCLEPELISIAGVYRTSEVPLPAEVRSRPTQVRLVGGTEGKLVMDRLHT</sequence>
<evidence type="ECO:0000259" key="8">
    <source>
        <dbReference type="Pfam" id="PF03775"/>
    </source>
</evidence>
<comment type="subunit">
    <text evidence="6">Interacts with MinD and FtsZ.</text>
</comment>
<dbReference type="NCBIfam" id="TIGR01222">
    <property type="entry name" value="minC"/>
    <property type="match status" value="1"/>
</dbReference>
<dbReference type="Pfam" id="PF03775">
    <property type="entry name" value="MinC_C"/>
    <property type="match status" value="1"/>
</dbReference>
<dbReference type="PATRIC" id="fig|365046.3.peg.38"/>
<dbReference type="PANTHER" id="PTHR34108">
    <property type="entry name" value="SEPTUM SITE-DETERMINING PROTEIN MINC"/>
    <property type="match status" value="1"/>
</dbReference>
<evidence type="ECO:0000256" key="5">
    <source>
        <dbReference type="ARBA" id="ARBA00025606"/>
    </source>
</evidence>
<dbReference type="GO" id="GO:1901891">
    <property type="term" value="P:regulation of cell septum assembly"/>
    <property type="evidence" value="ECO:0007669"/>
    <property type="project" value="InterPro"/>
</dbReference>
<dbReference type="KEGG" id="rta:Rta_00360"/>
<evidence type="ECO:0000256" key="1">
    <source>
        <dbReference type="ARBA" id="ARBA00006291"/>
    </source>
</evidence>
<gene>
    <name evidence="6 10" type="primary">minC</name>
    <name evidence="10" type="ordered locus">Rta_00360</name>
</gene>
<dbReference type="PANTHER" id="PTHR34108:SF1">
    <property type="entry name" value="SEPTUM SITE-DETERMINING PROTEIN MINC"/>
    <property type="match status" value="1"/>
</dbReference>
<dbReference type="HOGENOM" id="CLU_067812_0_0_4"/>
<dbReference type="InterPro" id="IPR013033">
    <property type="entry name" value="MinC"/>
</dbReference>
<feature type="domain" description="Septum formation inhibitor MinC N-terminal" evidence="9">
    <location>
        <begin position="13"/>
        <end position="87"/>
    </location>
</feature>
<dbReference type="GO" id="GO:0051302">
    <property type="term" value="P:regulation of cell division"/>
    <property type="evidence" value="ECO:0007669"/>
    <property type="project" value="InterPro"/>
</dbReference>
<comment type="function">
    <text evidence="5 6">Cell division inhibitor that blocks the formation of polar Z ring septums. Rapidly oscillates between the poles of the cell to destabilize FtsZ filaments that have formed before they mature into polar Z rings. Prevents FtsZ polymerization.</text>
</comment>
<feature type="domain" description="Septum formation inhibitor MinC C-terminal" evidence="8">
    <location>
        <begin position="149"/>
        <end position="242"/>
    </location>
</feature>
<dbReference type="EMBL" id="CP000245">
    <property type="protein sequence ID" value="AEG91096.1"/>
    <property type="molecule type" value="Genomic_DNA"/>
</dbReference>
<dbReference type="InterPro" id="IPR007874">
    <property type="entry name" value="MinC_N"/>
</dbReference>
<proteinExistence type="inferred from homology"/>
<dbReference type="AlphaFoldDB" id="F5Y2C2"/>
<dbReference type="Pfam" id="PF05209">
    <property type="entry name" value="MinC_N"/>
    <property type="match status" value="1"/>
</dbReference>
<dbReference type="Proteomes" id="UP000008385">
    <property type="component" value="Chromosome"/>
</dbReference>
<accession>F5Y2C2</accession>
<evidence type="ECO:0000256" key="7">
    <source>
        <dbReference type="SAM" id="MobiDB-lite"/>
    </source>
</evidence>
<dbReference type="SUPFAM" id="SSF63848">
    <property type="entry name" value="Cell-division inhibitor MinC, C-terminal domain"/>
    <property type="match status" value="1"/>
</dbReference>
<reference evidence="11" key="1">
    <citation type="submission" date="2006-01" db="EMBL/GenBank/DDBJ databases">
        <title>Genome of the cyst-dividing bacterium Ramlibacter tataouinensis.</title>
        <authorList>
            <person name="Barakat M."/>
            <person name="Ortet P."/>
            <person name="De Luca G."/>
            <person name="Jourlin-Castelli C."/>
            <person name="Ansaldi M."/>
            <person name="Py B."/>
            <person name="Fichant G."/>
            <person name="Coutinho P."/>
            <person name="Voulhoux R."/>
            <person name="Bastien O."/>
            <person name="Roy S."/>
            <person name="Marechal E."/>
            <person name="Henrissat B."/>
            <person name="Quentin Y."/>
            <person name="Noirot P."/>
            <person name="Filloux A."/>
            <person name="Mejean V."/>
            <person name="DuBow M."/>
            <person name="Barras F."/>
            <person name="Heulin T."/>
        </authorList>
    </citation>
    <scope>NUCLEOTIDE SEQUENCE [LARGE SCALE GENOMIC DNA]</scope>
    <source>
        <strain evidence="11">ATCC BAA-407 / DSM 14655 / LMG 21543 / TTB310</strain>
    </source>
</reference>
<dbReference type="GO" id="GO:0000902">
    <property type="term" value="P:cell morphogenesis"/>
    <property type="evidence" value="ECO:0007669"/>
    <property type="project" value="InterPro"/>
</dbReference>
<keyword evidence="3 6" id="KW-0717">Septation</keyword>
<keyword evidence="4 6" id="KW-0131">Cell cycle</keyword>
<evidence type="ECO:0000256" key="3">
    <source>
        <dbReference type="ARBA" id="ARBA00023210"/>
    </source>
</evidence>
<evidence type="ECO:0000313" key="11">
    <source>
        <dbReference type="Proteomes" id="UP000008385"/>
    </source>
</evidence>
<dbReference type="HAMAP" id="MF_00267">
    <property type="entry name" value="MinC"/>
    <property type="match status" value="1"/>
</dbReference>
<evidence type="ECO:0000313" key="10">
    <source>
        <dbReference type="EMBL" id="AEG91096.1"/>
    </source>
</evidence>
<organism evidence="10 11">
    <name type="scientific">Ramlibacter tataouinensis (strain ATCC BAA-407 / DSM 14655 / LMG 21543 / TTB310)</name>
    <dbReference type="NCBI Taxonomy" id="365046"/>
    <lineage>
        <taxon>Bacteria</taxon>
        <taxon>Pseudomonadati</taxon>
        <taxon>Pseudomonadota</taxon>
        <taxon>Betaproteobacteria</taxon>
        <taxon>Burkholderiales</taxon>
        <taxon>Comamonadaceae</taxon>
        <taxon>Ramlibacter</taxon>
    </lineage>
</organism>